<accession>A0A8C3A1U9</accession>
<name>A0A8C3A1U9_CYCLU</name>
<evidence type="ECO:0000256" key="6">
    <source>
        <dbReference type="ARBA" id="ARBA00022989"/>
    </source>
</evidence>
<evidence type="ECO:0000313" key="14">
    <source>
        <dbReference type="Proteomes" id="UP000694565"/>
    </source>
</evidence>
<comment type="subcellular location">
    <subcellularLocation>
        <location evidence="1">Cell membrane</location>
        <topology evidence="1">Multi-pass membrane protein</topology>
    </subcellularLocation>
</comment>
<feature type="transmembrane region" description="Helical" evidence="12">
    <location>
        <begin position="86"/>
        <end position="111"/>
    </location>
</feature>
<keyword evidence="14" id="KW-1185">Reference proteome</keyword>
<evidence type="ECO:0000256" key="12">
    <source>
        <dbReference type="SAM" id="Phobius"/>
    </source>
</evidence>
<feature type="transmembrane region" description="Helical" evidence="12">
    <location>
        <begin position="55"/>
        <end position="74"/>
    </location>
</feature>
<evidence type="ECO:0000256" key="4">
    <source>
        <dbReference type="ARBA" id="ARBA00022475"/>
    </source>
</evidence>
<keyword evidence="8" id="KW-0406">Ion transport</keyword>
<evidence type="ECO:0000256" key="8">
    <source>
        <dbReference type="ARBA" id="ARBA00023065"/>
    </source>
</evidence>
<dbReference type="InterPro" id="IPR001734">
    <property type="entry name" value="Na/solute_symporter"/>
</dbReference>
<keyword evidence="10" id="KW-0739">Sodium transport</keyword>
<feature type="transmembrane region" description="Helical" evidence="12">
    <location>
        <begin position="411"/>
        <end position="431"/>
    </location>
</feature>
<evidence type="ECO:0000313" key="13">
    <source>
        <dbReference type="Ensembl" id="ENSCLMP00005035600.1"/>
    </source>
</evidence>
<feature type="transmembrane region" description="Helical" evidence="12">
    <location>
        <begin position="177"/>
        <end position="197"/>
    </location>
</feature>
<reference evidence="13" key="1">
    <citation type="submission" date="2025-08" db="UniProtKB">
        <authorList>
            <consortium name="Ensembl"/>
        </authorList>
    </citation>
    <scope>IDENTIFICATION</scope>
</reference>
<dbReference type="GO" id="GO:0070062">
    <property type="term" value="C:extracellular exosome"/>
    <property type="evidence" value="ECO:0007669"/>
    <property type="project" value="TreeGrafter"/>
</dbReference>
<organism evidence="13 14">
    <name type="scientific">Cyclopterus lumpus</name>
    <name type="common">Lumpsucker</name>
    <dbReference type="NCBI Taxonomy" id="8103"/>
    <lineage>
        <taxon>Eukaryota</taxon>
        <taxon>Metazoa</taxon>
        <taxon>Chordata</taxon>
        <taxon>Craniata</taxon>
        <taxon>Vertebrata</taxon>
        <taxon>Euteleostomi</taxon>
        <taxon>Actinopterygii</taxon>
        <taxon>Neopterygii</taxon>
        <taxon>Teleostei</taxon>
        <taxon>Neoteleostei</taxon>
        <taxon>Acanthomorphata</taxon>
        <taxon>Eupercaria</taxon>
        <taxon>Perciformes</taxon>
        <taxon>Cottioidei</taxon>
        <taxon>Cottales</taxon>
        <taxon>Cyclopteridae</taxon>
        <taxon>Cyclopterus</taxon>
    </lineage>
</organism>
<protein>
    <submittedName>
        <fullName evidence="13">Solute carrier family 5 member 8, like</fullName>
    </submittedName>
</protein>
<evidence type="ECO:0000256" key="11">
    <source>
        <dbReference type="RuleBase" id="RU362091"/>
    </source>
</evidence>
<dbReference type="GO" id="GO:0005886">
    <property type="term" value="C:plasma membrane"/>
    <property type="evidence" value="ECO:0007669"/>
    <property type="project" value="UniProtKB-SubCell"/>
</dbReference>
<dbReference type="Gene3D" id="1.20.1730.10">
    <property type="entry name" value="Sodium/glucose cotransporter"/>
    <property type="match status" value="1"/>
</dbReference>
<sequence length="543" mass="58479">MVGTGGPVATFSVWDYVVFAGTILGAAGIGLFQAIRGRKDTSSAEFLLGGRQMTAVPVAMSLTASFMSGITVIGTPTEAYRFGAAFWLFGFSYAIMSVVSAEVFVPLFYRLGITSAYEVRKRHALHTVIIMVAFFFVITVTGLDLWGVLVSTGAVCIIYCTLGGLKAVIWTDVIQMVIMLVGFVAVIARGAVLQGGLTKIWEDAGRGGRLEAFDFDPDPLKRHTFWTIVVGGSVMWVSIYSINQSQVQRYISCKTLGHAKMSLYVNMVGLWVTVSLAMFSGLTMFSIYKNCDPLTNGDIGTYDQMLPYLVMDILADYPGIPGLFVAAAYSGTLSTVSSSINALVAVTVEDFILPQCKNLTERQVIWLNMGLSKFNRTRSAALSIFGMISGPLLGLYLLGMLFRTSNSIGGLVGMIVGLVLTLWVGVGGLIFPPTDEKTNPLQVSTVGCNSTMGQNYTTAAPWTSAVTLTSQSDVRPPLADSWYSLSYLHFALLGTLTTMVSGLLVSAITGGCKQEHINPDLFVKMSDLVCFSCCGESEVGDHW</sequence>
<keyword evidence="5 12" id="KW-0812">Transmembrane</keyword>
<feature type="transmembrane region" description="Helical" evidence="12">
    <location>
        <begin position="223"/>
        <end position="242"/>
    </location>
</feature>
<dbReference type="PROSITE" id="PS50283">
    <property type="entry name" value="NA_SOLUT_SYMP_3"/>
    <property type="match status" value="1"/>
</dbReference>
<keyword evidence="9 12" id="KW-0472">Membrane</keyword>
<keyword evidence="3" id="KW-0813">Transport</keyword>
<feature type="transmembrane region" description="Helical" evidence="12">
    <location>
        <begin position="263"/>
        <end position="288"/>
    </location>
</feature>
<feature type="transmembrane region" description="Helical" evidence="12">
    <location>
        <begin position="379"/>
        <end position="399"/>
    </location>
</feature>
<evidence type="ECO:0000256" key="1">
    <source>
        <dbReference type="ARBA" id="ARBA00004651"/>
    </source>
</evidence>
<dbReference type="Pfam" id="PF00474">
    <property type="entry name" value="SSF"/>
    <property type="match status" value="1"/>
</dbReference>
<keyword evidence="7" id="KW-0915">Sodium</keyword>
<feature type="transmembrane region" description="Helical" evidence="12">
    <location>
        <begin position="146"/>
        <end position="165"/>
    </location>
</feature>
<comment type="similarity">
    <text evidence="2 11">Belongs to the sodium:solute symporter (SSF) (TC 2.A.21) family.</text>
</comment>
<proteinExistence type="inferred from homology"/>
<dbReference type="PANTHER" id="PTHR42985">
    <property type="entry name" value="SODIUM-COUPLED MONOCARBOXYLATE TRANSPORTER"/>
    <property type="match status" value="1"/>
</dbReference>
<dbReference type="PANTHER" id="PTHR42985:SF25">
    <property type="entry name" value="SODIUM-COUPLED MONOCARBOXYLATE TRANSPORTER 1"/>
    <property type="match status" value="1"/>
</dbReference>
<evidence type="ECO:0000256" key="10">
    <source>
        <dbReference type="ARBA" id="ARBA00023201"/>
    </source>
</evidence>
<dbReference type="InterPro" id="IPR038377">
    <property type="entry name" value="Na/Glc_symporter_sf"/>
</dbReference>
<keyword evidence="4" id="KW-1003">Cell membrane</keyword>
<dbReference type="Ensembl" id="ENSCLMT00005037030.1">
    <property type="protein sequence ID" value="ENSCLMP00005035600.1"/>
    <property type="gene ID" value="ENSCLMG00005016926.1"/>
</dbReference>
<dbReference type="Proteomes" id="UP000694565">
    <property type="component" value="Unplaced"/>
</dbReference>
<evidence type="ECO:0000256" key="2">
    <source>
        <dbReference type="ARBA" id="ARBA00006434"/>
    </source>
</evidence>
<evidence type="ECO:0000256" key="7">
    <source>
        <dbReference type="ARBA" id="ARBA00023053"/>
    </source>
</evidence>
<evidence type="ECO:0000256" key="5">
    <source>
        <dbReference type="ARBA" id="ARBA00022692"/>
    </source>
</evidence>
<dbReference type="InterPro" id="IPR051163">
    <property type="entry name" value="Sodium:Solute_Symporter_SSF"/>
</dbReference>
<evidence type="ECO:0000256" key="3">
    <source>
        <dbReference type="ARBA" id="ARBA00022448"/>
    </source>
</evidence>
<dbReference type="NCBIfam" id="TIGR00813">
    <property type="entry name" value="sss"/>
    <property type="match status" value="1"/>
</dbReference>
<evidence type="ECO:0000256" key="9">
    <source>
        <dbReference type="ARBA" id="ARBA00023136"/>
    </source>
</evidence>
<dbReference type="GO" id="GO:0005343">
    <property type="term" value="F:organic acid:sodium symporter activity"/>
    <property type="evidence" value="ECO:0007669"/>
    <property type="project" value="TreeGrafter"/>
</dbReference>
<keyword evidence="6 12" id="KW-1133">Transmembrane helix</keyword>
<feature type="transmembrane region" description="Helical" evidence="12">
    <location>
        <begin position="487"/>
        <end position="508"/>
    </location>
</feature>
<feature type="transmembrane region" description="Helical" evidence="12">
    <location>
        <begin position="16"/>
        <end position="35"/>
    </location>
</feature>
<dbReference type="GO" id="GO:0015730">
    <property type="term" value="P:propanoate transmembrane transport"/>
    <property type="evidence" value="ECO:0007669"/>
    <property type="project" value="TreeGrafter"/>
</dbReference>
<dbReference type="AlphaFoldDB" id="A0A8C3A1U9"/>
<feature type="transmembrane region" description="Helical" evidence="12">
    <location>
        <begin position="123"/>
        <end position="140"/>
    </location>
</feature>
<reference evidence="13" key="2">
    <citation type="submission" date="2025-09" db="UniProtKB">
        <authorList>
            <consortium name="Ensembl"/>
        </authorList>
    </citation>
    <scope>IDENTIFICATION</scope>
</reference>
<dbReference type="GeneTree" id="ENSGT00940000165906"/>